<organism evidence="1 2">
    <name type="scientific">Trifolium pratense</name>
    <name type="common">Red clover</name>
    <dbReference type="NCBI Taxonomy" id="57577"/>
    <lineage>
        <taxon>Eukaryota</taxon>
        <taxon>Viridiplantae</taxon>
        <taxon>Streptophyta</taxon>
        <taxon>Embryophyta</taxon>
        <taxon>Tracheophyta</taxon>
        <taxon>Spermatophyta</taxon>
        <taxon>Magnoliopsida</taxon>
        <taxon>eudicotyledons</taxon>
        <taxon>Gunneridae</taxon>
        <taxon>Pentapetalae</taxon>
        <taxon>rosids</taxon>
        <taxon>fabids</taxon>
        <taxon>Fabales</taxon>
        <taxon>Fabaceae</taxon>
        <taxon>Papilionoideae</taxon>
        <taxon>50 kb inversion clade</taxon>
        <taxon>NPAAA clade</taxon>
        <taxon>Hologalegina</taxon>
        <taxon>IRL clade</taxon>
        <taxon>Trifolieae</taxon>
        <taxon>Trifolium</taxon>
    </lineage>
</organism>
<dbReference type="AlphaFoldDB" id="A0A2K3M7M2"/>
<evidence type="ECO:0000313" key="1">
    <source>
        <dbReference type="EMBL" id="PNX86801.1"/>
    </source>
</evidence>
<proteinExistence type="predicted"/>
<dbReference type="Proteomes" id="UP000236291">
    <property type="component" value="Unassembled WGS sequence"/>
</dbReference>
<feature type="non-terminal residue" evidence="1">
    <location>
        <position position="1"/>
    </location>
</feature>
<protein>
    <submittedName>
        <fullName evidence="1">Uncharacterized protein</fullName>
    </submittedName>
</protein>
<evidence type="ECO:0000313" key="2">
    <source>
        <dbReference type="Proteomes" id="UP000236291"/>
    </source>
</evidence>
<sequence>SGYYKLDVDTVDSIEGDRWDIGVVVRDVDGVVVALDMHNDLEFAKDVYFLNLIVESDVSNVVLALNSYQQSPYCRETDGVLVFVMRDDDGVTVALAMHKDLEFAKDVYFLNLIAE</sequence>
<reference evidence="1 2" key="2">
    <citation type="journal article" date="2017" name="Front. Plant Sci.">
        <title>Gene Classification and Mining of Molecular Markers Useful in Red Clover (Trifolium pratense) Breeding.</title>
        <authorList>
            <person name="Istvanek J."/>
            <person name="Dluhosova J."/>
            <person name="Dluhos P."/>
            <person name="Patkova L."/>
            <person name="Nedelnik J."/>
            <person name="Repkova J."/>
        </authorList>
    </citation>
    <scope>NUCLEOTIDE SEQUENCE [LARGE SCALE GENOMIC DNA]</scope>
    <source>
        <strain evidence="2">cv. Tatra</strain>
        <tissue evidence="1">Young leaves</tissue>
    </source>
</reference>
<accession>A0A2K3M7M2</accession>
<comment type="caution">
    <text evidence="1">The sequence shown here is derived from an EMBL/GenBank/DDBJ whole genome shotgun (WGS) entry which is preliminary data.</text>
</comment>
<gene>
    <name evidence="1" type="ORF">L195_g042883</name>
</gene>
<reference evidence="1 2" key="1">
    <citation type="journal article" date="2014" name="Am. J. Bot.">
        <title>Genome assembly and annotation for red clover (Trifolium pratense; Fabaceae).</title>
        <authorList>
            <person name="Istvanek J."/>
            <person name="Jaros M."/>
            <person name="Krenek A."/>
            <person name="Repkova J."/>
        </authorList>
    </citation>
    <scope>NUCLEOTIDE SEQUENCE [LARGE SCALE GENOMIC DNA]</scope>
    <source>
        <strain evidence="2">cv. Tatra</strain>
        <tissue evidence="1">Young leaves</tissue>
    </source>
</reference>
<name>A0A2K3M7M2_TRIPR</name>
<dbReference type="EMBL" id="ASHM01052165">
    <property type="protein sequence ID" value="PNX86801.1"/>
    <property type="molecule type" value="Genomic_DNA"/>
</dbReference>